<name>A0ABD2PZ92_9PLAT</name>
<accession>A0ABD2PZ92</accession>
<evidence type="ECO:0000313" key="2">
    <source>
        <dbReference type="Proteomes" id="UP001626550"/>
    </source>
</evidence>
<proteinExistence type="predicted"/>
<protein>
    <recommendedName>
        <fullName evidence="3">ARID domain-containing protein</fullName>
    </recommendedName>
</protein>
<comment type="caution">
    <text evidence="1">The sequence shown here is derived from an EMBL/GenBank/DDBJ whole genome shotgun (WGS) entry which is preliminary data.</text>
</comment>
<dbReference type="AlphaFoldDB" id="A0ABD2PZ92"/>
<gene>
    <name evidence="1" type="ORF">Ciccas_008656</name>
</gene>
<reference evidence="1 2" key="1">
    <citation type="submission" date="2024-11" db="EMBL/GenBank/DDBJ databases">
        <title>Adaptive evolution of stress response genes in parasites aligns with host niche diversity.</title>
        <authorList>
            <person name="Hahn C."/>
            <person name="Resl P."/>
        </authorList>
    </citation>
    <scope>NUCLEOTIDE SEQUENCE [LARGE SCALE GENOMIC DNA]</scope>
    <source>
        <strain evidence="1">EGGRZ-B1_66</strain>
        <tissue evidence="1">Body</tissue>
    </source>
</reference>
<dbReference type="EMBL" id="JBJKFK010001568">
    <property type="protein sequence ID" value="KAL3312749.1"/>
    <property type="molecule type" value="Genomic_DNA"/>
</dbReference>
<dbReference type="Proteomes" id="UP001626550">
    <property type="component" value="Unassembled WGS sequence"/>
</dbReference>
<keyword evidence="2" id="KW-1185">Reference proteome</keyword>
<organism evidence="1 2">
    <name type="scientific">Cichlidogyrus casuarinus</name>
    <dbReference type="NCBI Taxonomy" id="1844966"/>
    <lineage>
        <taxon>Eukaryota</taxon>
        <taxon>Metazoa</taxon>
        <taxon>Spiralia</taxon>
        <taxon>Lophotrochozoa</taxon>
        <taxon>Platyhelminthes</taxon>
        <taxon>Monogenea</taxon>
        <taxon>Monopisthocotylea</taxon>
        <taxon>Dactylogyridea</taxon>
        <taxon>Ancyrocephalidae</taxon>
        <taxon>Cichlidogyrus</taxon>
    </lineage>
</organism>
<evidence type="ECO:0008006" key="3">
    <source>
        <dbReference type="Google" id="ProtNLM"/>
    </source>
</evidence>
<evidence type="ECO:0000313" key="1">
    <source>
        <dbReference type="EMBL" id="KAL3312749.1"/>
    </source>
</evidence>
<sequence length="141" mass="17004">MNNCTTIGHWETLVFQATMQALERMDVFFQIYTRNGGRATPFHRDNWREIRNCVRRAQRLWNFFRVKFCLIPQAIQSSIGTMYEYYKYAHSIYSSLLEEEALRQRDNQAEEMKSRIRDYMNDIENFDEPLPINTMFPSPKN</sequence>